<name>A0A8J5XJD2_DIALT</name>
<dbReference type="EMBL" id="JAGTXO010000012">
    <property type="protein sequence ID" value="KAG8464505.1"/>
    <property type="molecule type" value="Genomic_DNA"/>
</dbReference>
<proteinExistence type="predicted"/>
<organism evidence="3 4">
    <name type="scientific">Diacronema lutheri</name>
    <name type="common">Unicellular marine alga</name>
    <name type="synonym">Monochrysis lutheri</name>
    <dbReference type="NCBI Taxonomy" id="2081491"/>
    <lineage>
        <taxon>Eukaryota</taxon>
        <taxon>Haptista</taxon>
        <taxon>Haptophyta</taxon>
        <taxon>Pavlovophyceae</taxon>
        <taxon>Pavlovales</taxon>
        <taxon>Pavlovaceae</taxon>
        <taxon>Diacronema</taxon>
    </lineage>
</organism>
<evidence type="ECO:0000313" key="4">
    <source>
        <dbReference type="Proteomes" id="UP000751190"/>
    </source>
</evidence>
<protein>
    <recommendedName>
        <fullName evidence="2">DUF7886 domain-containing protein</fullName>
    </recommendedName>
</protein>
<dbReference type="PANTHER" id="PTHR47915:SF1">
    <property type="entry name" value="SI:DKEY-19B23.7"/>
    <property type="match status" value="1"/>
</dbReference>
<feature type="region of interest" description="Disordered" evidence="1">
    <location>
        <begin position="366"/>
        <end position="385"/>
    </location>
</feature>
<sequence length="385" mass="41296">MGEDALLKARMSSKDRRVDLFCKECARFGALEHFRYLRMQLRGREELLVTISHADARRPGAAGSPRMRGDVAPLDLTDADAAPSWSPTVAPAPGLRGRPPPLDDSEWGRPLEEGEDGADRAPASPCERERLALGEHEVVFLVGSYMHYRCPHVWVRAGHTRLARAGEAEESSASARRDVPLRLQSLSRWSTAPEDGQRLEVHLWAVLAELVQRFAHPLVRNPFEVELDAVAALPTRERAEASASLALFLREVYLGSDELADCVEADYLALLQIHYMALPGLVATPAAPSAPPGLQLDALAAAFAACAPSCGASWPGYGCAAPLLLGGSRGAFLPPHSPVRARSSSAVTSPPSGYMQQSCCAMPTSPLTRGARSSAPFSPVAAAEQ</sequence>
<dbReference type="OrthoDB" id="239865at2759"/>
<dbReference type="PANTHER" id="PTHR47915">
    <property type="entry name" value="SI:DKEY-19B23.7"/>
    <property type="match status" value="1"/>
</dbReference>
<feature type="domain" description="DUF7886" evidence="2">
    <location>
        <begin position="124"/>
        <end position="275"/>
    </location>
</feature>
<evidence type="ECO:0000256" key="1">
    <source>
        <dbReference type="SAM" id="MobiDB-lite"/>
    </source>
</evidence>
<evidence type="ECO:0000259" key="2">
    <source>
        <dbReference type="Pfam" id="PF25377"/>
    </source>
</evidence>
<feature type="region of interest" description="Disordered" evidence="1">
    <location>
        <begin position="77"/>
        <end position="124"/>
    </location>
</feature>
<dbReference type="Pfam" id="PF25377">
    <property type="entry name" value="DUF7886"/>
    <property type="match status" value="1"/>
</dbReference>
<reference evidence="3" key="1">
    <citation type="submission" date="2021-05" db="EMBL/GenBank/DDBJ databases">
        <title>The genome of the haptophyte Pavlova lutheri (Diacronema luteri, Pavlovales) - a model for lipid biosynthesis in eukaryotic algae.</title>
        <authorList>
            <person name="Hulatt C.J."/>
            <person name="Posewitz M.C."/>
        </authorList>
    </citation>
    <scope>NUCLEOTIDE SEQUENCE</scope>
    <source>
        <strain evidence="3">NIVA-4/92</strain>
    </source>
</reference>
<dbReference type="Proteomes" id="UP000751190">
    <property type="component" value="Unassembled WGS sequence"/>
</dbReference>
<evidence type="ECO:0000313" key="3">
    <source>
        <dbReference type="EMBL" id="KAG8464505.1"/>
    </source>
</evidence>
<gene>
    <name evidence="3" type="ORF">KFE25_009873</name>
</gene>
<dbReference type="InterPro" id="IPR057208">
    <property type="entry name" value="DUF7886"/>
</dbReference>
<dbReference type="AlphaFoldDB" id="A0A8J5XJD2"/>
<comment type="caution">
    <text evidence="3">The sequence shown here is derived from an EMBL/GenBank/DDBJ whole genome shotgun (WGS) entry which is preliminary data.</text>
</comment>
<keyword evidence="4" id="KW-1185">Reference proteome</keyword>
<accession>A0A8J5XJD2</accession>